<keyword evidence="9" id="KW-0460">Magnesium</keyword>
<evidence type="ECO:0000256" key="8">
    <source>
        <dbReference type="ARBA" id="ARBA00022840"/>
    </source>
</evidence>
<dbReference type="PANTHER" id="PTHR33540">
    <property type="entry name" value="TRNA THREONYLCARBAMOYLADENOSINE BIOSYNTHESIS PROTEIN TSAE"/>
    <property type="match status" value="1"/>
</dbReference>
<reference evidence="11" key="2">
    <citation type="journal article" date="2021" name="PeerJ">
        <title>Extensive microbial diversity within the chicken gut microbiome revealed by metagenomics and culture.</title>
        <authorList>
            <person name="Gilroy R."/>
            <person name="Ravi A."/>
            <person name="Getino M."/>
            <person name="Pursley I."/>
            <person name="Horton D.L."/>
            <person name="Alikhan N.F."/>
            <person name="Baker D."/>
            <person name="Gharbi K."/>
            <person name="Hall N."/>
            <person name="Watson M."/>
            <person name="Adriaenssens E.M."/>
            <person name="Foster-Nyarko E."/>
            <person name="Jarju S."/>
            <person name="Secka A."/>
            <person name="Antonio M."/>
            <person name="Oren A."/>
            <person name="Chaudhuri R.R."/>
            <person name="La Ragione R."/>
            <person name="Hildebrand F."/>
            <person name="Pallen M.J."/>
        </authorList>
    </citation>
    <scope>NUCLEOTIDE SEQUENCE</scope>
    <source>
        <strain evidence="11">CHK154-7741</strain>
    </source>
</reference>
<evidence type="ECO:0000313" key="12">
    <source>
        <dbReference type="Proteomes" id="UP000886748"/>
    </source>
</evidence>
<dbReference type="Gene3D" id="3.40.50.300">
    <property type="entry name" value="P-loop containing nucleotide triphosphate hydrolases"/>
    <property type="match status" value="1"/>
</dbReference>
<keyword evidence="4" id="KW-0963">Cytoplasm</keyword>
<keyword evidence="5" id="KW-0819">tRNA processing</keyword>
<evidence type="ECO:0000313" key="11">
    <source>
        <dbReference type="EMBL" id="HIU93019.1"/>
    </source>
</evidence>
<evidence type="ECO:0000256" key="3">
    <source>
        <dbReference type="ARBA" id="ARBA00019010"/>
    </source>
</evidence>
<keyword evidence="7" id="KW-0547">Nucleotide-binding</keyword>
<comment type="subcellular location">
    <subcellularLocation>
        <location evidence="1">Cytoplasm</location>
    </subcellularLocation>
</comment>
<dbReference type="AlphaFoldDB" id="A0A9D1N1H1"/>
<protein>
    <recommendedName>
        <fullName evidence="3">tRNA threonylcarbamoyladenosine biosynthesis protein TsaE</fullName>
    </recommendedName>
    <alternativeName>
        <fullName evidence="10">t(6)A37 threonylcarbamoyladenosine biosynthesis protein TsaE</fullName>
    </alternativeName>
</protein>
<comment type="caution">
    <text evidence="11">The sequence shown here is derived from an EMBL/GenBank/DDBJ whole genome shotgun (WGS) entry which is preliminary data.</text>
</comment>
<dbReference type="InterPro" id="IPR003442">
    <property type="entry name" value="T6A_TsaE"/>
</dbReference>
<sequence length="157" mass="18177">MEKIFTITVNNLDETNILAQKFAKAVKDNGAFVCLYGDIGAGKTAFTKLVAKHLNVKEKVTSPSFVIINEYLSGDLPVYHFDLYRLEQEGVRTIIDELTEYSRPDVLTFVEWAEFSDFELPFDRMEIRIEYIDETTRKFDFFASSKDYKTMLEGIKN</sequence>
<gene>
    <name evidence="11" type="primary">tsaE</name>
    <name evidence="11" type="ORF">IAD26_07795</name>
</gene>
<comment type="similarity">
    <text evidence="2">Belongs to the TsaE family.</text>
</comment>
<dbReference type="GO" id="GO:0005524">
    <property type="term" value="F:ATP binding"/>
    <property type="evidence" value="ECO:0007669"/>
    <property type="project" value="UniProtKB-KW"/>
</dbReference>
<dbReference type="SUPFAM" id="SSF52540">
    <property type="entry name" value="P-loop containing nucleoside triphosphate hydrolases"/>
    <property type="match status" value="1"/>
</dbReference>
<dbReference type="GO" id="GO:0046872">
    <property type="term" value="F:metal ion binding"/>
    <property type="evidence" value="ECO:0007669"/>
    <property type="project" value="UniProtKB-KW"/>
</dbReference>
<dbReference type="GO" id="GO:0005737">
    <property type="term" value="C:cytoplasm"/>
    <property type="evidence" value="ECO:0007669"/>
    <property type="project" value="UniProtKB-SubCell"/>
</dbReference>
<name>A0A9D1N1H1_9CLOT</name>
<evidence type="ECO:0000256" key="7">
    <source>
        <dbReference type="ARBA" id="ARBA00022741"/>
    </source>
</evidence>
<reference evidence="11" key="1">
    <citation type="submission" date="2020-10" db="EMBL/GenBank/DDBJ databases">
        <authorList>
            <person name="Gilroy R."/>
        </authorList>
    </citation>
    <scope>NUCLEOTIDE SEQUENCE</scope>
    <source>
        <strain evidence="11">CHK154-7741</strain>
    </source>
</reference>
<dbReference type="Pfam" id="PF02367">
    <property type="entry name" value="TsaE"/>
    <property type="match status" value="1"/>
</dbReference>
<accession>A0A9D1N1H1</accession>
<keyword evidence="8" id="KW-0067">ATP-binding</keyword>
<proteinExistence type="inferred from homology"/>
<dbReference type="Proteomes" id="UP000886748">
    <property type="component" value="Unassembled WGS sequence"/>
</dbReference>
<evidence type="ECO:0000256" key="9">
    <source>
        <dbReference type="ARBA" id="ARBA00022842"/>
    </source>
</evidence>
<evidence type="ECO:0000256" key="6">
    <source>
        <dbReference type="ARBA" id="ARBA00022723"/>
    </source>
</evidence>
<keyword evidence="6" id="KW-0479">Metal-binding</keyword>
<dbReference type="GO" id="GO:0002949">
    <property type="term" value="P:tRNA threonylcarbamoyladenosine modification"/>
    <property type="evidence" value="ECO:0007669"/>
    <property type="project" value="InterPro"/>
</dbReference>
<evidence type="ECO:0000256" key="10">
    <source>
        <dbReference type="ARBA" id="ARBA00032441"/>
    </source>
</evidence>
<dbReference type="EMBL" id="DVOD01000057">
    <property type="protein sequence ID" value="HIU93019.1"/>
    <property type="molecule type" value="Genomic_DNA"/>
</dbReference>
<dbReference type="InterPro" id="IPR027417">
    <property type="entry name" value="P-loop_NTPase"/>
</dbReference>
<evidence type="ECO:0000256" key="5">
    <source>
        <dbReference type="ARBA" id="ARBA00022694"/>
    </source>
</evidence>
<dbReference type="PANTHER" id="PTHR33540:SF2">
    <property type="entry name" value="TRNA THREONYLCARBAMOYLADENOSINE BIOSYNTHESIS PROTEIN TSAE"/>
    <property type="match status" value="1"/>
</dbReference>
<dbReference type="NCBIfam" id="TIGR00150">
    <property type="entry name" value="T6A_YjeE"/>
    <property type="match status" value="1"/>
</dbReference>
<evidence type="ECO:0000256" key="2">
    <source>
        <dbReference type="ARBA" id="ARBA00007599"/>
    </source>
</evidence>
<evidence type="ECO:0000256" key="4">
    <source>
        <dbReference type="ARBA" id="ARBA00022490"/>
    </source>
</evidence>
<organism evidence="11 12">
    <name type="scientific">Candidatus Limenecus avicola</name>
    <dbReference type="NCBI Taxonomy" id="2840847"/>
    <lineage>
        <taxon>Bacteria</taxon>
        <taxon>Bacillati</taxon>
        <taxon>Bacillota</taxon>
        <taxon>Clostridia</taxon>
        <taxon>Eubacteriales</taxon>
        <taxon>Clostridiaceae</taxon>
        <taxon>Clostridiaceae incertae sedis</taxon>
        <taxon>Candidatus Limenecus</taxon>
    </lineage>
</organism>
<evidence type="ECO:0000256" key="1">
    <source>
        <dbReference type="ARBA" id="ARBA00004496"/>
    </source>
</evidence>